<dbReference type="AlphaFoldDB" id="A0A931J3M1"/>
<gene>
    <name evidence="1" type="ORF">I7X39_14785</name>
</gene>
<dbReference type="Proteomes" id="UP000613266">
    <property type="component" value="Unassembled WGS sequence"/>
</dbReference>
<evidence type="ECO:0000313" key="2">
    <source>
        <dbReference type="Proteomes" id="UP000613266"/>
    </source>
</evidence>
<protein>
    <submittedName>
        <fullName evidence="1">Uncharacterized protein</fullName>
    </submittedName>
</protein>
<proteinExistence type="predicted"/>
<comment type="caution">
    <text evidence="1">The sequence shown here is derived from an EMBL/GenBank/DDBJ whole genome shotgun (WGS) entry which is preliminary data.</text>
</comment>
<reference evidence="1" key="1">
    <citation type="submission" date="2020-12" db="EMBL/GenBank/DDBJ databases">
        <title>The genome sequence of Inhella sp. 1Y17.</title>
        <authorList>
            <person name="Liu Y."/>
        </authorList>
    </citation>
    <scope>NUCLEOTIDE SEQUENCE</scope>
    <source>
        <strain evidence="1">1Y17</strain>
    </source>
</reference>
<dbReference type="EMBL" id="JAEDAK010000010">
    <property type="protein sequence ID" value="MBH9578153.1"/>
    <property type="molecule type" value="Genomic_DNA"/>
</dbReference>
<dbReference type="RefSeq" id="WP_198111924.1">
    <property type="nucleotide sequence ID" value="NZ_JAEDAK010000010.1"/>
</dbReference>
<name>A0A931J3M1_9BURK</name>
<keyword evidence="2" id="KW-1185">Reference proteome</keyword>
<evidence type="ECO:0000313" key="1">
    <source>
        <dbReference type="EMBL" id="MBH9578153.1"/>
    </source>
</evidence>
<accession>A0A931J3M1</accession>
<sequence>MDAWLRLEDLCWRLRSAGIRVSAVGRTLLVEGLRYAQLPADLRNALLDTDTYAWAMDGSQGAVVCTLDYVGADLVLTLPSEATVRSWPEAEAVLQLRAAFAIALVRRSLQ</sequence>
<organism evidence="1 2">
    <name type="scientific">Inhella proteolytica</name>
    <dbReference type="NCBI Taxonomy" id="2795029"/>
    <lineage>
        <taxon>Bacteria</taxon>
        <taxon>Pseudomonadati</taxon>
        <taxon>Pseudomonadota</taxon>
        <taxon>Betaproteobacteria</taxon>
        <taxon>Burkholderiales</taxon>
        <taxon>Sphaerotilaceae</taxon>
        <taxon>Inhella</taxon>
    </lineage>
</organism>